<comment type="caution">
    <text evidence="1">The sequence shown here is derived from an EMBL/GenBank/DDBJ whole genome shotgun (WGS) entry which is preliminary data.</text>
</comment>
<evidence type="ECO:0000313" key="2">
    <source>
        <dbReference type="Proteomes" id="UP000015347"/>
    </source>
</evidence>
<accession>S9RR10</accession>
<dbReference type="EMBL" id="APVH01000049">
    <property type="protein sequence ID" value="EPX76434.1"/>
    <property type="molecule type" value="Genomic_DNA"/>
</dbReference>
<sequence length="43" mass="4545">MRIELPVVEAEGRIGVRSPGEALDLTVSAQASKPILKAEDKVA</sequence>
<proteinExistence type="predicted"/>
<gene>
    <name evidence="1" type="ORF">Salmuc_00320</name>
</gene>
<protein>
    <submittedName>
        <fullName evidence="1">Uncharacterized protein</fullName>
    </submittedName>
</protein>
<dbReference type="HOGENOM" id="CLU_3239370_0_0_5"/>
<dbReference type="Proteomes" id="UP000015347">
    <property type="component" value="Unassembled WGS sequence"/>
</dbReference>
<dbReference type="AlphaFoldDB" id="S9RR10"/>
<evidence type="ECO:0000313" key="1">
    <source>
        <dbReference type="EMBL" id="EPX76434.1"/>
    </source>
</evidence>
<keyword evidence="2" id="KW-1185">Reference proteome</keyword>
<organism evidence="1 2">
    <name type="scientific">Salipiger mucosus DSM 16094</name>
    <dbReference type="NCBI Taxonomy" id="1123237"/>
    <lineage>
        <taxon>Bacteria</taxon>
        <taxon>Pseudomonadati</taxon>
        <taxon>Pseudomonadota</taxon>
        <taxon>Alphaproteobacteria</taxon>
        <taxon>Rhodobacterales</taxon>
        <taxon>Roseobacteraceae</taxon>
        <taxon>Salipiger</taxon>
    </lineage>
</organism>
<reference evidence="2" key="1">
    <citation type="journal article" date="2014" name="Stand. Genomic Sci.">
        <title>Genome sequence of the exopolysaccharide-producing Salipiger mucosus type strain (DSM 16094(T)), a moderately halophilic member of the Roseobacter clade.</title>
        <authorList>
            <person name="Riedel T."/>
            <person name="Spring S."/>
            <person name="Fiebig A."/>
            <person name="Petersen J."/>
            <person name="Kyrpides N.C."/>
            <person name="Goker M."/>
            <person name="Klenk H.P."/>
        </authorList>
    </citation>
    <scope>NUCLEOTIDE SEQUENCE [LARGE SCALE GENOMIC DNA]</scope>
    <source>
        <strain evidence="2">DSM 16094</strain>
    </source>
</reference>
<name>S9RR10_9RHOB</name>